<dbReference type="EMBL" id="CP031422">
    <property type="protein sequence ID" value="AZS39048.1"/>
    <property type="molecule type" value="Genomic_DNA"/>
</dbReference>
<proteinExistence type="predicted"/>
<dbReference type="KEGG" id="moy:CVS54_00348"/>
<protein>
    <recommendedName>
        <fullName evidence="2">DUF7882 domain-containing protein</fullName>
    </recommendedName>
</protein>
<dbReference type="Pfam" id="PF25355">
    <property type="entry name" value="DUF7882"/>
    <property type="match status" value="1"/>
</dbReference>
<feature type="region of interest" description="Disordered" evidence="1">
    <location>
        <begin position="86"/>
        <end position="137"/>
    </location>
</feature>
<name>A0A3S9WG36_9MICO</name>
<evidence type="ECO:0000259" key="2">
    <source>
        <dbReference type="Pfam" id="PF25355"/>
    </source>
</evidence>
<evidence type="ECO:0000313" key="4">
    <source>
        <dbReference type="Proteomes" id="UP000274841"/>
    </source>
</evidence>
<feature type="domain" description="DUF7882" evidence="2">
    <location>
        <begin position="1"/>
        <end position="94"/>
    </location>
</feature>
<evidence type="ECO:0000313" key="3">
    <source>
        <dbReference type="EMBL" id="AZS39048.1"/>
    </source>
</evidence>
<evidence type="ECO:0000256" key="1">
    <source>
        <dbReference type="SAM" id="MobiDB-lite"/>
    </source>
</evidence>
<dbReference type="RefSeq" id="WP_233437369.1">
    <property type="nucleotide sequence ID" value="NZ_CP031422.1"/>
</dbReference>
<sequence>MGLFIYGTSPSIHLEDRVLAHLRLVVMNKLRRSEPFMLDIDTGEIAGRRSLWMHASVPIQFHFHGSREPRINHHWVEQLMRAANGASGLTLLPEPDDTAGYPRHTERPRSRDVSRQSNKIASNTAAHTTSDDPEWGT</sequence>
<organism evidence="3 4">
    <name type="scientific">Microbacterium oxydans</name>
    <dbReference type="NCBI Taxonomy" id="82380"/>
    <lineage>
        <taxon>Bacteria</taxon>
        <taxon>Bacillati</taxon>
        <taxon>Actinomycetota</taxon>
        <taxon>Actinomycetes</taxon>
        <taxon>Micrococcales</taxon>
        <taxon>Microbacteriaceae</taxon>
        <taxon>Microbacterium</taxon>
    </lineage>
</organism>
<gene>
    <name evidence="3" type="ORF">CVS54_00348</name>
</gene>
<accession>A0A3S9WG36</accession>
<feature type="compositionally biased region" description="Basic and acidic residues" evidence="1">
    <location>
        <begin position="103"/>
        <end position="114"/>
    </location>
</feature>
<reference evidence="3 4" key="1">
    <citation type="submission" date="2018-08" db="EMBL/GenBank/DDBJ databases">
        <title>Microbacterium oxydans strain HG3.</title>
        <authorList>
            <person name="ORTET P."/>
        </authorList>
    </citation>
    <scope>NUCLEOTIDE SEQUENCE [LARGE SCALE GENOMIC DNA]</scope>
    <source>
        <strain evidence="3 4">HG3</strain>
    </source>
</reference>
<dbReference type="AlphaFoldDB" id="A0A3S9WG36"/>
<dbReference type="Proteomes" id="UP000274841">
    <property type="component" value="Chromosome"/>
</dbReference>
<feature type="compositionally biased region" description="Polar residues" evidence="1">
    <location>
        <begin position="115"/>
        <end position="128"/>
    </location>
</feature>
<dbReference type="InterPro" id="IPR057204">
    <property type="entry name" value="DUF7882"/>
</dbReference>